<organism evidence="1 2">
    <name type="scientific">Pedobacter agri</name>
    <dbReference type="NCBI Taxonomy" id="454586"/>
    <lineage>
        <taxon>Bacteria</taxon>
        <taxon>Pseudomonadati</taxon>
        <taxon>Bacteroidota</taxon>
        <taxon>Sphingobacteriia</taxon>
        <taxon>Sphingobacteriales</taxon>
        <taxon>Sphingobacteriaceae</taxon>
        <taxon>Pedobacter</taxon>
    </lineage>
</organism>
<keyword evidence="2" id="KW-1185">Reference proteome</keyword>
<name>A0A9X3D8W7_9SPHI</name>
<sequence>MLRLGKIIRISQAIGWGLINDINDQNIGFELSLINMELVVGENIWFDIQIAEGGLSVYSLKKLQLLPVKTKRSILLLK</sequence>
<gene>
    <name evidence="1" type="ORF">OQZ29_00365</name>
</gene>
<reference evidence="1" key="1">
    <citation type="submission" date="2022-11" db="EMBL/GenBank/DDBJ databases">
        <authorList>
            <person name="Graham C."/>
            <person name="Newman J.D."/>
        </authorList>
    </citation>
    <scope>NUCLEOTIDE SEQUENCE</scope>
    <source>
        <strain evidence="1">DSM 19486</strain>
    </source>
</reference>
<dbReference type="EMBL" id="JAPJUH010000001">
    <property type="protein sequence ID" value="MCX3263183.1"/>
    <property type="molecule type" value="Genomic_DNA"/>
</dbReference>
<protein>
    <submittedName>
        <fullName evidence="1">Uncharacterized protein</fullName>
    </submittedName>
</protein>
<dbReference type="RefSeq" id="WP_010601776.1">
    <property type="nucleotide sequence ID" value="NZ_JAPJUH010000001.1"/>
</dbReference>
<dbReference type="AlphaFoldDB" id="A0A9X3D8W7"/>
<accession>A0A9X3D8W7</accession>
<evidence type="ECO:0000313" key="1">
    <source>
        <dbReference type="EMBL" id="MCX3263183.1"/>
    </source>
</evidence>
<dbReference type="Proteomes" id="UP001142592">
    <property type="component" value="Unassembled WGS sequence"/>
</dbReference>
<comment type="caution">
    <text evidence="1">The sequence shown here is derived from an EMBL/GenBank/DDBJ whole genome shotgun (WGS) entry which is preliminary data.</text>
</comment>
<proteinExistence type="predicted"/>
<evidence type="ECO:0000313" key="2">
    <source>
        <dbReference type="Proteomes" id="UP001142592"/>
    </source>
</evidence>